<proteinExistence type="predicted"/>
<sequence>MREAETEKREFAEIMKAILAIYGKDGSKAVLKIYWNALLPYDIETVRQAFSNWVIDPEQGRFSPKPADIIRNIQNIDGKPDWLSANEAWALALPAQDEANTVVWTNEIAQAWSIAQPIMQEGDKIGARMAFIAAYERLAKAAQGTGRSPSWSVSEGWDKETVKRTVEQAVTTGLLPRPKAEKYQLLLPEKGKAGNEVPTKIRQFLDELKGRIKQDQEARESTWRDESIRLQASLEHKYQESLQQTADHGLQNNKITED</sequence>
<evidence type="ECO:0000256" key="1">
    <source>
        <dbReference type="SAM" id="MobiDB-lite"/>
    </source>
</evidence>
<gene>
    <name evidence="2" type="ORF">BF17_18115</name>
</gene>
<name>A0ABM5Q105_9GAMM</name>
<feature type="region of interest" description="Disordered" evidence="1">
    <location>
        <begin position="239"/>
        <end position="258"/>
    </location>
</feature>
<dbReference type="Proteomes" id="UP000019439">
    <property type="component" value="Chromosome"/>
</dbReference>
<accession>A0ABM5Q105</accession>
<reference evidence="2 3" key="1">
    <citation type="journal article" date="2014" name="Genome Announc.">
        <title>Genome Sequence of Yersinia similis Y228T, a Member of the Yersinia pseudotuberculosis Complex.</title>
        <authorList>
            <person name="Sprague L.D."/>
            <person name="Neubauer H."/>
        </authorList>
    </citation>
    <scope>NUCLEOTIDE SEQUENCE [LARGE SCALE GENOMIC DNA]</scope>
    <source>
        <strain evidence="2 3">228</strain>
    </source>
</reference>
<dbReference type="RefSeq" id="WP_011192254.1">
    <property type="nucleotide sequence ID" value="NZ_CGBP01000002.1"/>
</dbReference>
<dbReference type="Gene3D" id="1.10.8.200">
    <property type="entry name" value="Replisome organizer (g39p helicase loader/inhibitor protein)"/>
    <property type="match status" value="1"/>
</dbReference>
<feature type="compositionally biased region" description="Polar residues" evidence="1">
    <location>
        <begin position="240"/>
        <end position="258"/>
    </location>
</feature>
<evidence type="ECO:0000313" key="3">
    <source>
        <dbReference type="Proteomes" id="UP000019439"/>
    </source>
</evidence>
<protein>
    <submittedName>
        <fullName evidence="2">Uncharacterized protein</fullName>
    </submittedName>
</protein>
<dbReference type="EMBL" id="CP007230">
    <property type="protein sequence ID" value="AHK20984.1"/>
    <property type="molecule type" value="Genomic_DNA"/>
</dbReference>
<organism evidence="2 3">
    <name type="scientific">Yersinia similis</name>
    <dbReference type="NCBI Taxonomy" id="367190"/>
    <lineage>
        <taxon>Bacteria</taxon>
        <taxon>Pseudomonadati</taxon>
        <taxon>Pseudomonadota</taxon>
        <taxon>Gammaproteobacteria</taxon>
        <taxon>Enterobacterales</taxon>
        <taxon>Yersiniaceae</taxon>
        <taxon>Yersinia</taxon>
    </lineage>
</organism>
<dbReference type="GeneID" id="96665339"/>
<evidence type="ECO:0000313" key="2">
    <source>
        <dbReference type="EMBL" id="AHK20984.1"/>
    </source>
</evidence>
<keyword evidence="3" id="KW-1185">Reference proteome</keyword>